<organism evidence="2">
    <name type="scientific">Sesamum calycinum</name>
    <dbReference type="NCBI Taxonomy" id="2727403"/>
    <lineage>
        <taxon>Eukaryota</taxon>
        <taxon>Viridiplantae</taxon>
        <taxon>Streptophyta</taxon>
        <taxon>Embryophyta</taxon>
        <taxon>Tracheophyta</taxon>
        <taxon>Spermatophyta</taxon>
        <taxon>Magnoliopsida</taxon>
        <taxon>eudicotyledons</taxon>
        <taxon>Gunneridae</taxon>
        <taxon>Pentapetalae</taxon>
        <taxon>asterids</taxon>
        <taxon>lamiids</taxon>
        <taxon>Lamiales</taxon>
        <taxon>Pedaliaceae</taxon>
        <taxon>Sesamum</taxon>
    </lineage>
</organism>
<dbReference type="SUPFAM" id="SSF56219">
    <property type="entry name" value="DNase I-like"/>
    <property type="match status" value="1"/>
</dbReference>
<sequence length="631" mass="71372">MSVQAPDGLERARTGFTQKIGCNRGSPTGRHGSKLLWLLRRGVNLTFYTGKTITARAPIELKLKQKIERESPPPSLQRSVLRMSMWQKLLELGRPLSMSWLILGDLNYVKSLVEKQLGVPPTWYELKDFVDCFLTFGLHDAQTTGCYYTWYSNSDSNPIWCKLDQVLLNNDWLEAGLHCSTHFNSPGCLSDHSLGIVSIFYHPAPKPKPFRFFNMWADHPDFIATVDEKWRLNVEGKPQFCLCKKLKALKGSLKAFNNLHYNHISVLPCKMHRFISNLTSGIWPFGTRWGILGREASSLPKEETLLLSKGKDPLLKTEGQKHQEFIGFYTSLLGAEDQIRPIDDGVFEWGSLLTSKLVSDLCRAVTPAEVKTAVFQISDNKAPGPDSYTSCFFKKAWNIVGDLVCRAVMDSLGVGGCCSSLTKPLLPSCLRSSQCIQNDVLDGILAKTKFARGNMPVRYLGIPLAAKRLSITDYSPLVDQIAGCIGKWTARSLSFAGRLELMRSVIQGVDWFWLQVFRLPTTVIEKIHRLCRAFLCNYKRTLVAWEEISIRRKKAIWVSGTSNPRMLLSLPEFYGTFIVRQAFYELNGLMRSTSDGLHFGTDSRRRVTLHSFDEFSRFEIKSSPILGLQTQ</sequence>
<dbReference type="InterPro" id="IPR005135">
    <property type="entry name" value="Endo/exonuclease/phosphatase"/>
</dbReference>
<reference evidence="2" key="1">
    <citation type="submission" date="2020-06" db="EMBL/GenBank/DDBJ databases">
        <authorList>
            <person name="Li T."/>
            <person name="Hu X."/>
            <person name="Zhang T."/>
            <person name="Song X."/>
            <person name="Zhang H."/>
            <person name="Dai N."/>
            <person name="Sheng W."/>
            <person name="Hou X."/>
            <person name="Wei L."/>
        </authorList>
    </citation>
    <scope>NUCLEOTIDE SEQUENCE</scope>
    <source>
        <strain evidence="2">KEN8</strain>
        <tissue evidence="2">Leaf</tissue>
    </source>
</reference>
<dbReference type="AlphaFoldDB" id="A0AAW2J599"/>
<comment type="caution">
    <text evidence="2">The sequence shown here is derived from an EMBL/GenBank/DDBJ whole genome shotgun (WGS) entry which is preliminary data.</text>
</comment>
<dbReference type="InterPro" id="IPR036691">
    <property type="entry name" value="Endo/exonu/phosph_ase_sf"/>
</dbReference>
<reference evidence="2" key="2">
    <citation type="journal article" date="2024" name="Plant">
        <title>Genomic evolution and insights into agronomic trait innovations of Sesamum species.</title>
        <authorList>
            <person name="Miao H."/>
            <person name="Wang L."/>
            <person name="Qu L."/>
            <person name="Liu H."/>
            <person name="Sun Y."/>
            <person name="Le M."/>
            <person name="Wang Q."/>
            <person name="Wei S."/>
            <person name="Zheng Y."/>
            <person name="Lin W."/>
            <person name="Duan Y."/>
            <person name="Cao H."/>
            <person name="Xiong S."/>
            <person name="Wang X."/>
            <person name="Wei L."/>
            <person name="Li C."/>
            <person name="Ma Q."/>
            <person name="Ju M."/>
            <person name="Zhao R."/>
            <person name="Li G."/>
            <person name="Mu C."/>
            <person name="Tian Q."/>
            <person name="Mei H."/>
            <person name="Zhang T."/>
            <person name="Gao T."/>
            <person name="Zhang H."/>
        </authorList>
    </citation>
    <scope>NUCLEOTIDE SEQUENCE</scope>
    <source>
        <strain evidence="2">KEN8</strain>
    </source>
</reference>
<dbReference type="PANTHER" id="PTHR33116">
    <property type="entry name" value="REVERSE TRANSCRIPTASE ZINC-BINDING DOMAIN-CONTAINING PROTEIN-RELATED-RELATED"/>
    <property type="match status" value="1"/>
</dbReference>
<dbReference type="EMBL" id="JACGWM010001682">
    <property type="protein sequence ID" value="KAL0289671.1"/>
    <property type="molecule type" value="Genomic_DNA"/>
</dbReference>
<feature type="domain" description="Endonuclease/exonuclease/phosphatase" evidence="1">
    <location>
        <begin position="29"/>
        <end position="192"/>
    </location>
</feature>
<dbReference type="PANTHER" id="PTHR33116:SF80">
    <property type="entry name" value="REVERSE TRANSCRIPTASE ZINC-BINDING DOMAIN-CONTAINING PROTEIN"/>
    <property type="match status" value="1"/>
</dbReference>
<dbReference type="Pfam" id="PF03372">
    <property type="entry name" value="Exo_endo_phos"/>
    <property type="match status" value="1"/>
</dbReference>
<dbReference type="Gene3D" id="3.60.10.10">
    <property type="entry name" value="Endonuclease/exonuclease/phosphatase"/>
    <property type="match status" value="1"/>
</dbReference>
<name>A0AAW2J599_9LAMI</name>
<protein>
    <recommendedName>
        <fullName evidence="1">Endonuclease/exonuclease/phosphatase domain-containing protein</fullName>
    </recommendedName>
</protein>
<evidence type="ECO:0000259" key="1">
    <source>
        <dbReference type="Pfam" id="PF03372"/>
    </source>
</evidence>
<gene>
    <name evidence="2" type="ORF">Scaly_2695400</name>
</gene>
<accession>A0AAW2J599</accession>
<proteinExistence type="predicted"/>
<evidence type="ECO:0000313" key="2">
    <source>
        <dbReference type="EMBL" id="KAL0289671.1"/>
    </source>
</evidence>
<dbReference type="GO" id="GO:0003824">
    <property type="term" value="F:catalytic activity"/>
    <property type="evidence" value="ECO:0007669"/>
    <property type="project" value="InterPro"/>
</dbReference>